<dbReference type="OrthoDB" id="9795056at2"/>
<dbReference type="SUPFAM" id="SSF47240">
    <property type="entry name" value="Ferritin-like"/>
    <property type="match status" value="1"/>
</dbReference>
<accession>A0A366DZB9</accession>
<dbReference type="AlphaFoldDB" id="A0A366DZB9"/>
<comment type="caution">
    <text evidence="1">The sequence shown here is derived from an EMBL/GenBank/DDBJ whole genome shotgun (WGS) entry which is preliminary data.</text>
</comment>
<dbReference type="PANTHER" id="PTHR30565">
    <property type="entry name" value="PROTEIN YCIF"/>
    <property type="match status" value="1"/>
</dbReference>
<dbReference type="InterPro" id="IPR047114">
    <property type="entry name" value="YciF"/>
</dbReference>
<dbReference type="InterPro" id="IPR012347">
    <property type="entry name" value="Ferritin-like"/>
</dbReference>
<dbReference type="PANTHER" id="PTHR30565:SF9">
    <property type="entry name" value="PROTEIN YCIF"/>
    <property type="match status" value="1"/>
</dbReference>
<dbReference type="RefSeq" id="WP_113944478.1">
    <property type="nucleotide sequence ID" value="NZ_JBHEEG010000008.1"/>
</dbReference>
<organism evidence="1 2">
    <name type="scientific">Pseudochrobactrum asaccharolyticum</name>
    <dbReference type="NCBI Taxonomy" id="354351"/>
    <lineage>
        <taxon>Bacteria</taxon>
        <taxon>Pseudomonadati</taxon>
        <taxon>Pseudomonadota</taxon>
        <taxon>Alphaproteobacteria</taxon>
        <taxon>Hyphomicrobiales</taxon>
        <taxon>Brucellaceae</taxon>
        <taxon>Pseudochrobactrum</taxon>
    </lineage>
</organism>
<keyword evidence="2" id="KW-1185">Reference proteome</keyword>
<protein>
    <submittedName>
        <fullName evidence="1">Ferritin-like metal-binding protein YciE</fullName>
    </submittedName>
</protein>
<gene>
    <name evidence="1" type="ORF">DFR47_10314</name>
</gene>
<sequence>MKTLADIFKHSLKEMYYAENMLVPALRRIADAATNDQLKVVIEEHIEETTEHIELLRRIFPLIGTIADGEKCLAIEGLIEQADVLFKDASEVALNAGLLAACQSIEHYEISRYGTLREWARILGYEEAHSVLTRILDEERAANSKLTNLAIRTINML</sequence>
<dbReference type="Proteomes" id="UP000252893">
    <property type="component" value="Unassembled WGS sequence"/>
</dbReference>
<dbReference type="InterPro" id="IPR009078">
    <property type="entry name" value="Ferritin-like_SF"/>
</dbReference>
<dbReference type="EMBL" id="QNRH01000003">
    <property type="protein sequence ID" value="RBO95451.1"/>
    <property type="molecule type" value="Genomic_DNA"/>
</dbReference>
<reference evidence="1 2" key="1">
    <citation type="submission" date="2018-06" db="EMBL/GenBank/DDBJ databases">
        <title>Genomic Encyclopedia of Type Strains, Phase IV (KMG-IV): sequencing the most valuable type-strain genomes for metagenomic binning, comparative biology and taxonomic classification.</title>
        <authorList>
            <person name="Goeker M."/>
        </authorList>
    </citation>
    <scope>NUCLEOTIDE SEQUENCE [LARGE SCALE GENOMIC DNA]</scope>
    <source>
        <strain evidence="1 2">DSM 25619</strain>
    </source>
</reference>
<proteinExistence type="predicted"/>
<dbReference type="InterPro" id="IPR010287">
    <property type="entry name" value="DUF892_YciF-like"/>
</dbReference>
<name>A0A366DZB9_9HYPH</name>
<dbReference type="Gene3D" id="1.20.1260.10">
    <property type="match status" value="1"/>
</dbReference>
<evidence type="ECO:0000313" key="2">
    <source>
        <dbReference type="Proteomes" id="UP000252893"/>
    </source>
</evidence>
<dbReference type="Pfam" id="PF05974">
    <property type="entry name" value="DUF892"/>
    <property type="match status" value="1"/>
</dbReference>
<evidence type="ECO:0000313" key="1">
    <source>
        <dbReference type="EMBL" id="RBO95451.1"/>
    </source>
</evidence>